<keyword evidence="4" id="KW-0067">ATP-binding</keyword>
<reference evidence="9 10" key="1">
    <citation type="submission" date="2023-07" db="EMBL/GenBank/DDBJ databases">
        <title>30 novel species of actinomycetes from the DSMZ collection.</title>
        <authorList>
            <person name="Nouioui I."/>
        </authorList>
    </citation>
    <scope>NUCLEOTIDE SEQUENCE [LARGE SCALE GENOMIC DNA]</scope>
    <source>
        <strain evidence="10">DSM 41979</strain>
        <strain evidence="9">DSM 41982</strain>
    </source>
</reference>
<dbReference type="RefSeq" id="WP_007820589.1">
    <property type="nucleotide sequence ID" value="NZ_JAVRER010000019.1"/>
</dbReference>
<dbReference type="Pfam" id="PF18085">
    <property type="entry name" value="Mak_N_cap"/>
    <property type="match status" value="1"/>
</dbReference>
<dbReference type="EMBL" id="JAVRER010000019">
    <property type="protein sequence ID" value="MDT0416670.1"/>
    <property type="molecule type" value="Genomic_DNA"/>
</dbReference>
<feature type="region of interest" description="Disordered" evidence="5">
    <location>
        <begin position="126"/>
        <end position="163"/>
    </location>
</feature>
<evidence type="ECO:0000313" key="9">
    <source>
        <dbReference type="Proteomes" id="UP001183607"/>
    </source>
</evidence>
<evidence type="ECO:0000256" key="3">
    <source>
        <dbReference type="ARBA" id="ARBA00022777"/>
    </source>
</evidence>
<evidence type="ECO:0000256" key="1">
    <source>
        <dbReference type="ARBA" id="ARBA00022679"/>
    </source>
</evidence>
<keyword evidence="10" id="KW-1185">Reference proteome</keyword>
<feature type="domain" description="Maltokinase N-terminal cap" evidence="6">
    <location>
        <begin position="20"/>
        <end position="107"/>
    </location>
</feature>
<evidence type="ECO:0000256" key="5">
    <source>
        <dbReference type="SAM" id="MobiDB-lite"/>
    </source>
</evidence>
<keyword evidence="2" id="KW-0547">Nucleotide-binding</keyword>
<reference evidence="8" key="2">
    <citation type="submission" date="2024-03" db="EMBL/GenBank/DDBJ databases">
        <title>30 novel species of actinomycetes from the DSMZ collection.</title>
        <authorList>
            <person name="Nouioui I."/>
        </authorList>
    </citation>
    <scope>NUCLEOTIDE SEQUENCE</scope>
    <source>
        <strain evidence="7">DSM 41979</strain>
        <strain evidence="8">DSM 41982</strain>
    </source>
</reference>
<comment type="caution">
    <text evidence="8">The sequence shown here is derived from an EMBL/GenBank/DDBJ whole genome shotgun (WGS) entry which is preliminary data.</text>
</comment>
<protein>
    <submittedName>
        <fullName evidence="8">1,4-alpha-glucan branching protein</fullName>
    </submittedName>
</protein>
<dbReference type="AlphaFoldDB" id="A0ABD5E8T3"/>
<name>A0ABD5E8T3_9ACTN</name>
<dbReference type="GO" id="GO:0016301">
    <property type="term" value="F:kinase activity"/>
    <property type="evidence" value="ECO:0007669"/>
    <property type="project" value="UniProtKB-KW"/>
</dbReference>
<proteinExistence type="predicted"/>
<keyword evidence="3" id="KW-0418">Kinase</keyword>
<dbReference type="Proteomes" id="UP001183607">
    <property type="component" value="Unassembled WGS sequence"/>
</dbReference>
<dbReference type="GO" id="GO:0005524">
    <property type="term" value="F:ATP binding"/>
    <property type="evidence" value="ECO:0007669"/>
    <property type="project" value="UniProtKB-KW"/>
</dbReference>
<accession>A0ABD5E8T3</accession>
<dbReference type="EMBL" id="JAVRET010000049">
    <property type="protein sequence ID" value="MDT0411360.1"/>
    <property type="molecule type" value="Genomic_DNA"/>
</dbReference>
<evidence type="ECO:0000259" key="6">
    <source>
        <dbReference type="Pfam" id="PF18085"/>
    </source>
</evidence>
<dbReference type="Proteomes" id="UP001183610">
    <property type="component" value="Unassembled WGS sequence"/>
</dbReference>
<evidence type="ECO:0000313" key="10">
    <source>
        <dbReference type="Proteomes" id="UP001183610"/>
    </source>
</evidence>
<organism evidence="8 9">
    <name type="scientific">Streptomyces evansiae</name>
    <dbReference type="NCBI Taxonomy" id="3075535"/>
    <lineage>
        <taxon>Bacteria</taxon>
        <taxon>Bacillati</taxon>
        <taxon>Actinomycetota</taxon>
        <taxon>Actinomycetes</taxon>
        <taxon>Kitasatosporales</taxon>
        <taxon>Streptomycetaceae</taxon>
        <taxon>Streptomyces</taxon>
    </lineage>
</organism>
<evidence type="ECO:0000313" key="8">
    <source>
        <dbReference type="EMBL" id="MDT0416670.1"/>
    </source>
</evidence>
<evidence type="ECO:0000313" key="7">
    <source>
        <dbReference type="EMBL" id="MDT0411360.1"/>
    </source>
</evidence>
<evidence type="ECO:0000256" key="4">
    <source>
        <dbReference type="ARBA" id="ARBA00022840"/>
    </source>
</evidence>
<sequence>MAEIHRTTLTPSKLELLAVWLPKQPWYQGGGGPAELEKAGGFRLDDPAGEVGIEFMAVTDRAGAEVVTYHVPLTYRGAPVDGLEAALVGTSEHGVLGKRWVYDGAHDAVLCAQLLALARGTAEAQAQSLSDTPDPSVHGRWDGPLPEGEARPSGVVSGPEGTSTTLCEGRLLLRTHRVLRAADAEFPPGLVGYVSGLAPADLSARSLYASFHLPTS</sequence>
<gene>
    <name evidence="8" type="ORF">RM574_14345</name>
    <name evidence="7" type="ORF">RM698_20215</name>
</gene>
<evidence type="ECO:0000256" key="2">
    <source>
        <dbReference type="ARBA" id="ARBA00022741"/>
    </source>
</evidence>
<keyword evidence="1" id="KW-0808">Transferase</keyword>
<dbReference type="InterPro" id="IPR040999">
    <property type="entry name" value="Mak_N_cap"/>
</dbReference>